<name>A0A2N5CK20_9BURK</name>
<accession>A0A2N5CK20</accession>
<evidence type="ECO:0000313" key="3">
    <source>
        <dbReference type="Proteomes" id="UP000234341"/>
    </source>
</evidence>
<dbReference type="EMBL" id="PJRP01000001">
    <property type="protein sequence ID" value="PLQ02535.1"/>
    <property type="molecule type" value="Genomic_DNA"/>
</dbReference>
<comment type="caution">
    <text evidence="2">The sequence shown here is derived from an EMBL/GenBank/DDBJ whole genome shotgun (WGS) entry which is preliminary data.</text>
</comment>
<feature type="signal peptide" evidence="1">
    <location>
        <begin position="1"/>
        <end position="27"/>
    </location>
</feature>
<evidence type="ECO:0008006" key="4">
    <source>
        <dbReference type="Google" id="ProtNLM"/>
    </source>
</evidence>
<gene>
    <name evidence="2" type="ORF">CYJ10_04400</name>
</gene>
<dbReference type="Proteomes" id="UP000234341">
    <property type="component" value="Unassembled WGS sequence"/>
</dbReference>
<proteinExistence type="predicted"/>
<evidence type="ECO:0000313" key="2">
    <source>
        <dbReference type="EMBL" id="PLQ02535.1"/>
    </source>
</evidence>
<dbReference type="STRING" id="82633.GCA_000974605_03077"/>
<sequence>MKDAPAFPRLPSLRPVSRLAAPGGALAAALVLSACAHSQASKFDVDAFLRGSDTALSEVLGNPDFLKATRIAQNECATLLQSPHNGVLEDLPASNTARGPAWVLHPAGTPDKVWLIVGQANGDRSCHGPLPADAMKTLTERAKG</sequence>
<feature type="chain" id="PRO_5014652465" description="Lipoprotein transmembrane" evidence="1">
    <location>
        <begin position="28"/>
        <end position="144"/>
    </location>
</feature>
<dbReference type="RefSeq" id="WP_101680300.1">
    <property type="nucleotide sequence ID" value="NZ_PJRP01000001.1"/>
</dbReference>
<dbReference type="PROSITE" id="PS51257">
    <property type="entry name" value="PROKAR_LIPOPROTEIN"/>
    <property type="match status" value="1"/>
</dbReference>
<evidence type="ECO:0000256" key="1">
    <source>
        <dbReference type="SAM" id="SignalP"/>
    </source>
</evidence>
<organism evidence="2 3">
    <name type="scientific">Cupriavidus pauculus</name>
    <dbReference type="NCBI Taxonomy" id="82633"/>
    <lineage>
        <taxon>Bacteria</taxon>
        <taxon>Pseudomonadati</taxon>
        <taxon>Pseudomonadota</taxon>
        <taxon>Betaproteobacteria</taxon>
        <taxon>Burkholderiales</taxon>
        <taxon>Burkholderiaceae</taxon>
        <taxon>Cupriavidus</taxon>
    </lineage>
</organism>
<reference evidence="2 3" key="1">
    <citation type="submission" date="2017-12" db="EMBL/GenBank/DDBJ databases">
        <title>Genome sequence of the active heterotrophic nitrifier-denitrifier, Cupriavidus pauculus UM1.</title>
        <authorList>
            <person name="Putonti C."/>
            <person name="Castignetti D."/>
        </authorList>
    </citation>
    <scope>NUCLEOTIDE SEQUENCE [LARGE SCALE GENOMIC DNA]</scope>
    <source>
        <strain evidence="2 3">UM1</strain>
    </source>
</reference>
<dbReference type="OrthoDB" id="8926088at2"/>
<keyword evidence="1" id="KW-0732">Signal</keyword>
<protein>
    <recommendedName>
        <fullName evidence="4">Lipoprotein transmembrane</fullName>
    </recommendedName>
</protein>
<dbReference type="AlphaFoldDB" id="A0A2N5CK20"/>